<dbReference type="Gene3D" id="1.10.357.10">
    <property type="entry name" value="Tetracycline Repressor, domain 2"/>
    <property type="match status" value="1"/>
</dbReference>
<protein>
    <submittedName>
        <fullName evidence="1">Regulator domain protein</fullName>
    </submittedName>
</protein>
<accession>A0A062I862</accession>
<reference evidence="1 2" key="1">
    <citation type="submission" date="2014-04" db="EMBL/GenBank/DDBJ databases">
        <title>Comparative genomics and transcriptomics to identify genetic mechanisms underlying the emergence of carbapenem resistant Acinetobacter baumannii (CRAb).</title>
        <authorList>
            <person name="Harris A.D."/>
            <person name="Johnson K.J."/>
            <person name="George J."/>
            <person name="Nadendla S."/>
            <person name="Daugherty S.C."/>
            <person name="Parankush S."/>
            <person name="Sadzewicz L."/>
            <person name="Tallon L."/>
            <person name="Sengamalay N."/>
            <person name="Hazen T.H."/>
            <person name="Rasko D.A."/>
        </authorList>
    </citation>
    <scope>NUCLEOTIDE SEQUENCE [LARGE SCALE GENOMIC DNA]</scope>
    <source>
        <strain evidence="1 2">21072</strain>
    </source>
</reference>
<dbReference type="InterPro" id="IPR036271">
    <property type="entry name" value="Tet_transcr_reg_TetR-rel_C_sf"/>
</dbReference>
<comment type="caution">
    <text evidence="1">The sequence shown here is derived from an EMBL/GenBank/DDBJ whole genome shotgun (WGS) entry which is preliminary data.</text>
</comment>
<organism evidence="1 2">
    <name type="scientific">Acinetobacter baumannii 21072</name>
    <dbReference type="NCBI Taxonomy" id="1310697"/>
    <lineage>
        <taxon>Bacteria</taxon>
        <taxon>Pseudomonadati</taxon>
        <taxon>Pseudomonadota</taxon>
        <taxon>Gammaproteobacteria</taxon>
        <taxon>Moraxellales</taxon>
        <taxon>Moraxellaceae</taxon>
        <taxon>Acinetobacter</taxon>
        <taxon>Acinetobacter calcoaceticus/baumannii complex</taxon>
    </lineage>
</organism>
<dbReference type="SUPFAM" id="SSF48498">
    <property type="entry name" value="Tetracyclin repressor-like, C-terminal domain"/>
    <property type="match status" value="1"/>
</dbReference>
<sequence>MPISAPLQEMTDFYATVIQGLTIQARDGASTEQLHKVVEHAMKAWTLF</sequence>
<dbReference type="PATRIC" id="fig|1310697.3.peg.2873"/>
<evidence type="ECO:0000313" key="2">
    <source>
        <dbReference type="Proteomes" id="UP000027327"/>
    </source>
</evidence>
<name>A0A062I862_ACIBA</name>
<proteinExistence type="predicted"/>
<dbReference type="EMBL" id="JMOD01000063">
    <property type="protein sequence ID" value="KCY17334.1"/>
    <property type="molecule type" value="Genomic_DNA"/>
</dbReference>
<evidence type="ECO:0000313" key="1">
    <source>
        <dbReference type="EMBL" id="KCY17334.1"/>
    </source>
</evidence>
<dbReference type="AlphaFoldDB" id="A0A062I862"/>
<gene>
    <name evidence="1" type="ORF">J596_2990</name>
</gene>
<dbReference type="Proteomes" id="UP000027327">
    <property type="component" value="Unassembled WGS sequence"/>
</dbReference>